<dbReference type="HOGENOM" id="CLU_192615_0_0_1"/>
<gene>
    <name evidence="1" type="ORF">GLOINDRAFT_343519</name>
</gene>
<name>U9UJV3_RHIID</name>
<protein>
    <submittedName>
        <fullName evidence="1">Uncharacterized protein</fullName>
    </submittedName>
</protein>
<dbReference type="AlphaFoldDB" id="U9UJV3"/>
<reference evidence="1" key="1">
    <citation type="submission" date="2013-07" db="EMBL/GenBank/DDBJ databases">
        <title>The genome of an arbuscular mycorrhizal fungus provides insights into the evolution of the oldest plant symbiosis.</title>
        <authorList>
            <consortium name="DOE Joint Genome Institute"/>
            <person name="Tisserant E."/>
            <person name="Malbreil M."/>
            <person name="Kuo A."/>
            <person name="Kohler A."/>
            <person name="Symeonidi A."/>
            <person name="Balestrini R."/>
            <person name="Charron P."/>
            <person name="Duensing N."/>
            <person name="Frei-dit-Frey N."/>
            <person name="Gianinazzi-Pearson V."/>
            <person name="Gilbert B."/>
            <person name="Handa Y."/>
            <person name="Hijri M."/>
            <person name="Kaul R."/>
            <person name="Kawaguchi M."/>
            <person name="Krajinski F."/>
            <person name="Lammers P."/>
            <person name="Lapierre D."/>
            <person name="Masclaux F.G."/>
            <person name="Murat C."/>
            <person name="Morin E."/>
            <person name="Ndikumana S."/>
            <person name="Pagni M."/>
            <person name="Petitpierre D."/>
            <person name="Requena N."/>
            <person name="Rosikiewicz P."/>
            <person name="Riley R."/>
            <person name="Saito K."/>
            <person name="San Clemente H."/>
            <person name="Shapiro H."/>
            <person name="van Tuinen D."/>
            <person name="Becard G."/>
            <person name="Bonfante P."/>
            <person name="Paszkowski U."/>
            <person name="Shachar-Hill Y."/>
            <person name="Young J.P."/>
            <person name="Sanders I.R."/>
            <person name="Henrissat B."/>
            <person name="Rensing S.A."/>
            <person name="Grigoriev I.V."/>
            <person name="Corradi N."/>
            <person name="Roux C."/>
            <person name="Martin F."/>
        </authorList>
    </citation>
    <scope>NUCLEOTIDE SEQUENCE</scope>
    <source>
        <strain evidence="1">DAOM 197198</strain>
    </source>
</reference>
<sequence length="79" mass="9368">MSKNSQSSPPVAGELVDAEQKPPFLTPKQVKKFLSFLTKEEMAVYETLTDEQKTFYLNVLKRRKLRNMFIRFFRGFYNL</sequence>
<proteinExistence type="predicted"/>
<accession>U9UJV3</accession>
<organism evidence="1">
    <name type="scientific">Rhizophagus irregularis (strain DAOM 181602 / DAOM 197198 / MUCL 43194)</name>
    <name type="common">Arbuscular mycorrhizal fungus</name>
    <name type="synonym">Glomus intraradices</name>
    <dbReference type="NCBI Taxonomy" id="747089"/>
    <lineage>
        <taxon>Eukaryota</taxon>
        <taxon>Fungi</taxon>
        <taxon>Fungi incertae sedis</taxon>
        <taxon>Mucoromycota</taxon>
        <taxon>Glomeromycotina</taxon>
        <taxon>Glomeromycetes</taxon>
        <taxon>Glomerales</taxon>
        <taxon>Glomeraceae</taxon>
        <taxon>Rhizophagus</taxon>
    </lineage>
</organism>
<evidence type="ECO:0000313" key="1">
    <source>
        <dbReference type="EMBL" id="ESA20689.1"/>
    </source>
</evidence>
<dbReference type="VEuPathDB" id="FungiDB:RhiirFUN_009713"/>
<dbReference type="EMBL" id="KI277099">
    <property type="protein sequence ID" value="ESA20689.1"/>
    <property type="molecule type" value="Genomic_DNA"/>
</dbReference>